<dbReference type="PROSITE" id="PS50878">
    <property type="entry name" value="RT_POL"/>
    <property type="match status" value="1"/>
</dbReference>
<proteinExistence type="predicted"/>
<dbReference type="InterPro" id="IPR012337">
    <property type="entry name" value="RNaseH-like_sf"/>
</dbReference>
<evidence type="ECO:0000256" key="1">
    <source>
        <dbReference type="SAM" id="MobiDB-lite"/>
    </source>
</evidence>
<dbReference type="InterPro" id="IPR057670">
    <property type="entry name" value="SH3_retrovirus"/>
</dbReference>
<dbReference type="SUPFAM" id="SSF53098">
    <property type="entry name" value="Ribonuclease H-like"/>
    <property type="match status" value="1"/>
</dbReference>
<protein>
    <recommendedName>
        <fullName evidence="2">Reverse transcriptase domain-containing protein</fullName>
    </recommendedName>
</protein>
<dbReference type="SUPFAM" id="SSF56672">
    <property type="entry name" value="DNA/RNA polymerases"/>
    <property type="match status" value="1"/>
</dbReference>
<dbReference type="InterPro" id="IPR058912">
    <property type="entry name" value="HTH_animal"/>
</dbReference>
<feature type="compositionally biased region" description="Polar residues" evidence="1">
    <location>
        <begin position="1469"/>
        <end position="1478"/>
    </location>
</feature>
<dbReference type="PANTHER" id="PTHR21301">
    <property type="entry name" value="REVERSE TRANSCRIPTASE"/>
    <property type="match status" value="1"/>
</dbReference>
<dbReference type="Pfam" id="PF26215">
    <property type="entry name" value="HTH_animal"/>
    <property type="match status" value="1"/>
</dbReference>
<dbReference type="InterPro" id="IPR013103">
    <property type="entry name" value="RVT_2"/>
</dbReference>
<dbReference type="InterPro" id="IPR036397">
    <property type="entry name" value="RNaseH_sf"/>
</dbReference>
<evidence type="ECO:0000259" key="2">
    <source>
        <dbReference type="PROSITE" id="PS50878"/>
    </source>
</evidence>
<reference evidence="3 4" key="1">
    <citation type="submission" date="2022-01" db="EMBL/GenBank/DDBJ databases">
        <title>A chromosomal length assembly of Cordylochernes scorpioides.</title>
        <authorList>
            <person name="Zeh D."/>
            <person name="Zeh J."/>
        </authorList>
    </citation>
    <scope>NUCLEOTIDE SEQUENCE [LARGE SCALE GENOMIC DNA]</scope>
    <source>
        <strain evidence="3">IN4F17</strain>
        <tissue evidence="3">Whole Body</tissue>
    </source>
</reference>
<feature type="region of interest" description="Disordered" evidence="1">
    <location>
        <begin position="1425"/>
        <end position="1478"/>
    </location>
</feature>
<evidence type="ECO:0000313" key="3">
    <source>
        <dbReference type="EMBL" id="UYV73413.1"/>
    </source>
</evidence>
<accession>A0ABY6KX24</accession>
<dbReference type="Pfam" id="PF25597">
    <property type="entry name" value="SH3_retrovirus"/>
    <property type="match status" value="1"/>
</dbReference>
<organism evidence="3 4">
    <name type="scientific">Cordylochernes scorpioides</name>
    <dbReference type="NCBI Taxonomy" id="51811"/>
    <lineage>
        <taxon>Eukaryota</taxon>
        <taxon>Metazoa</taxon>
        <taxon>Ecdysozoa</taxon>
        <taxon>Arthropoda</taxon>
        <taxon>Chelicerata</taxon>
        <taxon>Arachnida</taxon>
        <taxon>Pseudoscorpiones</taxon>
        <taxon>Cheliferoidea</taxon>
        <taxon>Chernetidae</taxon>
        <taxon>Cordylochernes</taxon>
    </lineage>
</organism>
<gene>
    <name evidence="3" type="ORF">LAZ67_10003098</name>
</gene>
<dbReference type="Pfam" id="PF00078">
    <property type="entry name" value="RVT_1"/>
    <property type="match status" value="1"/>
</dbReference>
<keyword evidence="4" id="KW-1185">Reference proteome</keyword>
<dbReference type="EMBL" id="CP092872">
    <property type="protein sequence ID" value="UYV73413.1"/>
    <property type="molecule type" value="Genomic_DNA"/>
</dbReference>
<feature type="domain" description="Reverse transcriptase" evidence="2">
    <location>
        <begin position="1072"/>
        <end position="1317"/>
    </location>
</feature>
<dbReference type="Gene3D" id="3.30.420.10">
    <property type="entry name" value="Ribonuclease H-like superfamily/Ribonuclease H"/>
    <property type="match status" value="2"/>
</dbReference>
<feature type="compositionally biased region" description="Acidic residues" evidence="1">
    <location>
        <begin position="412"/>
        <end position="423"/>
    </location>
</feature>
<sequence length="1478" mass="170834">MAESSMNIQKFDGNNFTSWKFRIICISEGKDLDGFIKEYPPKDEKITVQARGIITCAMDVTHKLTMKKEETWEQYLLRAEKLLQEARILGGSIEDEEFITAFIRGLPPKYNLVSMQFDNYPDATISDIRIIFELHEERNKNNEDENAAYNMGHKFNKTLRKIQVILIEKENPNASFVKSLDIKQHCSPINNLEPCITCIQSKFTRLPFKKIDSKQSTKPLDLLHMDLIGPFQHESIGRAIYVLNIVDDFSRKIFPKFLRSKSETFAKLKEFIELIENIKEAMNTYSYIKNRTPHKRNDKTTPEELFTRKKPTIKHLKVFGCRAEYWIPKIKRYKFEKITKSSIFVGYSNKRKAFRICDPKIYEITETRDASFIEKEKGAELLNSTSSEPDKDKNVYNLRPTPEQGFYYESSLSDEDTSQDDTTSDPTYHPADSVMKVDSLPIIPTNYEEAINSPDKEKWVQAMKGEIDSSNNHKVWDVLPMTKTIKPIKSKWVFSIKNSYDPLNPIYKARLVAVGCTQKLGVDYSETYSPVIKSDSLRTLIAFAAMKNLHIHHFDIETAFLYGKLEKTIYMSQPKGFDYQEEGMSPKEIYEDMVDTLREDAPSYSTVKKWVAAFKQRRISTEDEHGPGRPVESVTQENIDKIHDLAMLDRRMTVRQIEETLGIPKTTVDRIMREHLGFRKISARWVPKLLTPDQKAVRRKLSSDNLALFEANPEEFVNRFVTMDETWAHHFTPESKQQSMKIVYHQDNAPSHRSLQAMATIYDSGFELLPHAPYSPDLAPSDFNLFPHLKKSLSGIHFRSDEEVIDAVTSFFESLETSFFLDGIKALEHRWKNFSRSYLFALLEKLGLPSTFLGWISVLYGEADASIRVGDVYTKAFPLLNKNKKLSFNLRRIELTLQTLLPKVQEIIDDSHFKHLTEYIESKCRNRRAGMYNRQSQKLNRWNHNPKNHLKESNVINLSKQQFTQETITLLAKGLNFVPSLKINIPKTIASIETSIKNIPNEEKEKVRTEIVPILKSLNRQNKNNLTQDERNIISSLKANKSIIISPSDKGKNTVIMDTIDYDNKIKQLLEDQNVYELLPSNPLANIIKDPLRPIVSYAGTPIYLLSKYLSSVISPFQKELPHTIPNSTAAIEIISRTQITENSRLVSFDVESLYTSIPHDEAIAKISEFLNAHPNLPLSIPKEALIDLLKLCLSFNYFNYKNQYYKQIKGLPMGNPISSALANIFMNNIDQLIIDNKQLKITFWKRYIDDILCITENNNTISILNFLNNIKPFLTFTHEIEEKNSLSFLDTILTRNSSKIETGIYRKPTHTGGYLNFSSFGPINHKISVIKTLSKRISTHCSNNLEKVQQEKIILMNELQSNSYPTEFIKRQFYRSTFIPPSNSQSHKSYCTLPYSYGIERISRALKKYNIKTIYQTPSNLKTLLRHPDTKHNTNNSKKIQPHLQNPVPILPSYIHRRDRENSRRKNQSTPDSPSKL</sequence>
<evidence type="ECO:0000313" key="4">
    <source>
        <dbReference type="Proteomes" id="UP001235939"/>
    </source>
</evidence>
<name>A0ABY6KX24_9ARAC</name>
<dbReference type="Pfam" id="PF07727">
    <property type="entry name" value="RVT_2"/>
    <property type="match status" value="1"/>
</dbReference>
<dbReference type="InterPro" id="IPR043502">
    <property type="entry name" value="DNA/RNA_pol_sf"/>
</dbReference>
<feature type="region of interest" description="Disordered" evidence="1">
    <location>
        <begin position="407"/>
        <end position="431"/>
    </location>
</feature>
<dbReference type="InterPro" id="IPR000477">
    <property type="entry name" value="RT_dom"/>
</dbReference>
<dbReference type="PANTHER" id="PTHR21301:SF10">
    <property type="entry name" value="REVERSE TRANSCRIPTASE DOMAIN-CONTAINING PROTEIN"/>
    <property type="match status" value="1"/>
</dbReference>
<dbReference type="Proteomes" id="UP001235939">
    <property type="component" value="Chromosome 10"/>
</dbReference>